<dbReference type="Pfam" id="PF00071">
    <property type="entry name" value="Ras"/>
    <property type="match status" value="1"/>
</dbReference>
<dbReference type="InterPro" id="IPR001806">
    <property type="entry name" value="Small_GTPase"/>
</dbReference>
<dbReference type="PROSITE" id="PS51419">
    <property type="entry name" value="RAB"/>
    <property type="match status" value="1"/>
</dbReference>
<dbReference type="NCBIfam" id="TIGR00231">
    <property type="entry name" value="small_GTP"/>
    <property type="match status" value="1"/>
</dbReference>
<feature type="compositionally biased region" description="Basic residues" evidence="5">
    <location>
        <begin position="185"/>
        <end position="198"/>
    </location>
</feature>
<dbReference type="OrthoDB" id="8830751at2759"/>
<dbReference type="FunFam" id="3.40.50.300:FF:001179">
    <property type="entry name" value="Rho family GTPase"/>
    <property type="match status" value="1"/>
</dbReference>
<dbReference type="GO" id="GO:0007264">
    <property type="term" value="P:small GTPase-mediated signal transduction"/>
    <property type="evidence" value="ECO:0007669"/>
    <property type="project" value="InterPro"/>
</dbReference>
<feature type="region of interest" description="Disordered" evidence="5">
    <location>
        <begin position="181"/>
        <end position="206"/>
    </location>
</feature>
<evidence type="ECO:0000313" key="6">
    <source>
        <dbReference type="EMBL" id="KAF2404968.1"/>
    </source>
</evidence>
<evidence type="ECO:0000256" key="2">
    <source>
        <dbReference type="ARBA" id="ARBA00022481"/>
    </source>
</evidence>
<keyword evidence="4" id="KW-0342">GTP-binding</keyword>
<dbReference type="InterPro" id="IPR027417">
    <property type="entry name" value="P-loop_NTPase"/>
</dbReference>
<evidence type="ECO:0000256" key="5">
    <source>
        <dbReference type="SAM" id="MobiDB-lite"/>
    </source>
</evidence>
<proteinExistence type="inferred from homology"/>
<dbReference type="AlphaFoldDB" id="A0A6G1I9I5"/>
<keyword evidence="2" id="KW-0488">Methylation</keyword>
<keyword evidence="3" id="KW-0547">Nucleotide-binding</keyword>
<accession>A0A6G1I9I5</accession>
<dbReference type="PROSITE" id="PS51421">
    <property type="entry name" value="RAS"/>
    <property type="match status" value="1"/>
</dbReference>
<dbReference type="SMART" id="SM00174">
    <property type="entry name" value="RHO"/>
    <property type="match status" value="1"/>
</dbReference>
<dbReference type="SMART" id="SM00173">
    <property type="entry name" value="RAS"/>
    <property type="match status" value="1"/>
</dbReference>
<gene>
    <name evidence="6" type="ORF">EJ06DRAFT_535058</name>
</gene>
<evidence type="ECO:0000256" key="1">
    <source>
        <dbReference type="ARBA" id="ARBA00010142"/>
    </source>
</evidence>
<dbReference type="SMART" id="SM00175">
    <property type="entry name" value="RAB"/>
    <property type="match status" value="1"/>
</dbReference>
<dbReference type="SUPFAM" id="SSF52540">
    <property type="entry name" value="P-loop containing nucleoside triphosphate hydrolases"/>
    <property type="match status" value="1"/>
</dbReference>
<comment type="similarity">
    <text evidence="1">Belongs to the small GTPase superfamily. Rho family.</text>
</comment>
<dbReference type="PROSITE" id="PS51420">
    <property type="entry name" value="RHO"/>
    <property type="match status" value="1"/>
</dbReference>
<dbReference type="InterPro" id="IPR003578">
    <property type="entry name" value="Small_GTPase_Rho"/>
</dbReference>
<dbReference type="PRINTS" id="PR00449">
    <property type="entry name" value="RASTRNSFRMNG"/>
</dbReference>
<keyword evidence="7" id="KW-1185">Reference proteome</keyword>
<dbReference type="GO" id="GO:0005525">
    <property type="term" value="F:GTP binding"/>
    <property type="evidence" value="ECO:0007669"/>
    <property type="project" value="UniProtKB-KW"/>
</dbReference>
<evidence type="ECO:0000256" key="4">
    <source>
        <dbReference type="ARBA" id="ARBA00023134"/>
    </source>
</evidence>
<dbReference type="InterPro" id="IPR005225">
    <property type="entry name" value="Small_GTP-bd"/>
</dbReference>
<evidence type="ECO:0000313" key="7">
    <source>
        <dbReference type="Proteomes" id="UP000799640"/>
    </source>
</evidence>
<dbReference type="Proteomes" id="UP000799640">
    <property type="component" value="Unassembled WGS sequence"/>
</dbReference>
<dbReference type="GO" id="GO:0003924">
    <property type="term" value="F:GTPase activity"/>
    <property type="evidence" value="ECO:0007669"/>
    <property type="project" value="InterPro"/>
</dbReference>
<dbReference type="EMBL" id="ML996687">
    <property type="protein sequence ID" value="KAF2404968.1"/>
    <property type="molecule type" value="Genomic_DNA"/>
</dbReference>
<organism evidence="6 7">
    <name type="scientific">Trichodelitschia bisporula</name>
    <dbReference type="NCBI Taxonomy" id="703511"/>
    <lineage>
        <taxon>Eukaryota</taxon>
        <taxon>Fungi</taxon>
        <taxon>Dikarya</taxon>
        <taxon>Ascomycota</taxon>
        <taxon>Pezizomycotina</taxon>
        <taxon>Dothideomycetes</taxon>
        <taxon>Dothideomycetes incertae sedis</taxon>
        <taxon>Phaeotrichales</taxon>
        <taxon>Phaeotrichaceae</taxon>
        <taxon>Trichodelitschia</taxon>
    </lineage>
</organism>
<dbReference type="PANTHER" id="PTHR24072">
    <property type="entry name" value="RHO FAMILY GTPASE"/>
    <property type="match status" value="1"/>
</dbReference>
<evidence type="ECO:0000256" key="3">
    <source>
        <dbReference type="ARBA" id="ARBA00022741"/>
    </source>
</evidence>
<protein>
    <submittedName>
        <fullName evidence="6">Uncharacterized protein</fullName>
    </submittedName>
</protein>
<dbReference type="Gene3D" id="3.40.50.300">
    <property type="entry name" value="P-loop containing nucleotide triphosphate hydrolases"/>
    <property type="match status" value="1"/>
</dbReference>
<name>A0A6G1I9I5_9PEZI</name>
<sequence>MVRLKFVFVGNGGSGKTCFLIRASKGTMPEIYAPTIFENYITNFEVDGKRVETELWDTAGQEDWDRVRPLSYPDTDAFFICFGIDDPYSLENVLDKWNPEVLQFGLNKPIFLLGLKSDLRFDAGTMSKLLKYRQHPVSRAEAEEVAGKIRAVRYMECSAKSGEGITEIFAAAVRVALEQGAQPRKSSKTQKKGLRARLFKSVDEPL</sequence>
<reference evidence="6" key="1">
    <citation type="journal article" date="2020" name="Stud. Mycol.">
        <title>101 Dothideomycetes genomes: a test case for predicting lifestyles and emergence of pathogens.</title>
        <authorList>
            <person name="Haridas S."/>
            <person name="Albert R."/>
            <person name="Binder M."/>
            <person name="Bloem J."/>
            <person name="Labutti K."/>
            <person name="Salamov A."/>
            <person name="Andreopoulos B."/>
            <person name="Baker S."/>
            <person name="Barry K."/>
            <person name="Bills G."/>
            <person name="Bluhm B."/>
            <person name="Cannon C."/>
            <person name="Castanera R."/>
            <person name="Culley D."/>
            <person name="Daum C."/>
            <person name="Ezra D."/>
            <person name="Gonzalez J."/>
            <person name="Henrissat B."/>
            <person name="Kuo A."/>
            <person name="Liang C."/>
            <person name="Lipzen A."/>
            <person name="Lutzoni F."/>
            <person name="Magnuson J."/>
            <person name="Mondo S."/>
            <person name="Nolan M."/>
            <person name="Ohm R."/>
            <person name="Pangilinan J."/>
            <person name="Park H.-J."/>
            <person name="Ramirez L."/>
            <person name="Alfaro M."/>
            <person name="Sun H."/>
            <person name="Tritt A."/>
            <person name="Yoshinaga Y."/>
            <person name="Zwiers L.-H."/>
            <person name="Turgeon B."/>
            <person name="Goodwin S."/>
            <person name="Spatafora J."/>
            <person name="Crous P."/>
            <person name="Grigoriev I."/>
        </authorList>
    </citation>
    <scope>NUCLEOTIDE SEQUENCE</scope>
    <source>
        <strain evidence="6">CBS 262.69</strain>
    </source>
</reference>